<evidence type="ECO:0000313" key="4">
    <source>
        <dbReference type="Proteomes" id="UP000785200"/>
    </source>
</evidence>
<dbReference type="InterPro" id="IPR011333">
    <property type="entry name" value="SKP1/BTB/POZ_sf"/>
</dbReference>
<protein>
    <recommendedName>
        <fullName evidence="2">BTB domain-containing protein</fullName>
    </recommendedName>
</protein>
<dbReference type="CDD" id="cd18186">
    <property type="entry name" value="BTB_POZ_ZBTB_KLHL-like"/>
    <property type="match status" value="1"/>
</dbReference>
<dbReference type="SMART" id="SM00225">
    <property type="entry name" value="BTB"/>
    <property type="match status" value="1"/>
</dbReference>
<reference evidence="3" key="1">
    <citation type="submission" date="2019-07" db="EMBL/GenBank/DDBJ databases">
        <title>Hyphodiscus hymeniophilus genome sequencing and assembly.</title>
        <authorList>
            <person name="Kramer G."/>
            <person name="Nodwell J."/>
        </authorList>
    </citation>
    <scope>NUCLEOTIDE SEQUENCE</scope>
    <source>
        <strain evidence="3">ATCC 34498</strain>
    </source>
</reference>
<dbReference type="Pfam" id="PF00651">
    <property type="entry name" value="BTB"/>
    <property type="match status" value="1"/>
</dbReference>
<feature type="domain" description="BTB" evidence="2">
    <location>
        <begin position="33"/>
        <end position="94"/>
    </location>
</feature>
<accession>A0A9P6VNB0</accession>
<dbReference type="PANTHER" id="PTHR47843">
    <property type="entry name" value="BTB DOMAIN-CONTAINING PROTEIN-RELATED"/>
    <property type="match status" value="1"/>
</dbReference>
<dbReference type="EMBL" id="VNKQ01000005">
    <property type="protein sequence ID" value="KAG0651167.1"/>
    <property type="molecule type" value="Genomic_DNA"/>
</dbReference>
<comment type="caution">
    <text evidence="3">The sequence shown here is derived from an EMBL/GenBank/DDBJ whole genome shotgun (WGS) entry which is preliminary data.</text>
</comment>
<name>A0A9P6VNB0_9HELO</name>
<feature type="region of interest" description="Disordered" evidence="1">
    <location>
        <begin position="239"/>
        <end position="263"/>
    </location>
</feature>
<sequence>MTSPKTTTELPTAENPPCSPVAIALTAENLGTEVVTLYVGPKRKQIVVHKKLLCNRIEYFSKAFDGRFKEGREGIIYLPEDDADSMSQLVDWLYRCTIPPIIQSTMPARKLYYLAEKLCVSEAMNAVMDEIQKYHKVYSVHFNPNQMLDVYRSTHERSKLRLYVAAQAACSFRVLKHRKTWDANSELFSKMSVDFFRDIMRIQLDHWDKLREDYVWPQRHNIGKGLDLCDFHVHNKDNLSNGNVTQTEQGNLENLEAVNREEN</sequence>
<evidence type="ECO:0000259" key="2">
    <source>
        <dbReference type="PROSITE" id="PS50097"/>
    </source>
</evidence>
<dbReference type="InterPro" id="IPR000210">
    <property type="entry name" value="BTB/POZ_dom"/>
</dbReference>
<dbReference type="Gene3D" id="3.30.710.10">
    <property type="entry name" value="Potassium Channel Kv1.1, Chain A"/>
    <property type="match status" value="1"/>
</dbReference>
<gene>
    <name evidence="3" type="ORF">D0Z07_2626</name>
</gene>
<feature type="compositionally biased region" description="Polar residues" evidence="1">
    <location>
        <begin position="239"/>
        <end position="252"/>
    </location>
</feature>
<evidence type="ECO:0000256" key="1">
    <source>
        <dbReference type="SAM" id="MobiDB-lite"/>
    </source>
</evidence>
<keyword evidence="4" id="KW-1185">Reference proteome</keyword>
<dbReference type="OrthoDB" id="6359816at2759"/>
<dbReference type="PROSITE" id="PS50097">
    <property type="entry name" value="BTB"/>
    <property type="match status" value="1"/>
</dbReference>
<organism evidence="3 4">
    <name type="scientific">Hyphodiscus hymeniophilus</name>
    <dbReference type="NCBI Taxonomy" id="353542"/>
    <lineage>
        <taxon>Eukaryota</taxon>
        <taxon>Fungi</taxon>
        <taxon>Dikarya</taxon>
        <taxon>Ascomycota</taxon>
        <taxon>Pezizomycotina</taxon>
        <taxon>Leotiomycetes</taxon>
        <taxon>Helotiales</taxon>
        <taxon>Hyphodiscaceae</taxon>
        <taxon>Hyphodiscus</taxon>
    </lineage>
</organism>
<dbReference type="Proteomes" id="UP000785200">
    <property type="component" value="Unassembled WGS sequence"/>
</dbReference>
<dbReference type="AlphaFoldDB" id="A0A9P6VNB0"/>
<evidence type="ECO:0000313" key="3">
    <source>
        <dbReference type="EMBL" id="KAG0651167.1"/>
    </source>
</evidence>
<proteinExistence type="predicted"/>
<dbReference type="SUPFAM" id="SSF54695">
    <property type="entry name" value="POZ domain"/>
    <property type="match status" value="1"/>
</dbReference>
<dbReference type="PANTHER" id="PTHR47843:SF7">
    <property type="entry name" value="BTB DOMAIN-CONTAINING PROTEIN"/>
    <property type="match status" value="1"/>
</dbReference>